<dbReference type="EMBL" id="FUYZ01000005">
    <property type="protein sequence ID" value="SKB91328.1"/>
    <property type="molecule type" value="Genomic_DNA"/>
</dbReference>
<dbReference type="AlphaFoldDB" id="A0A1T5F5M5"/>
<feature type="chain" id="PRO_5013273245" evidence="2">
    <location>
        <begin position="24"/>
        <end position="353"/>
    </location>
</feature>
<keyword evidence="2" id="KW-0732">Signal</keyword>
<keyword evidence="1" id="KW-0812">Transmembrane</keyword>
<organism evidence="3 4">
    <name type="scientific">Soonwooa buanensis</name>
    <dbReference type="NCBI Taxonomy" id="619805"/>
    <lineage>
        <taxon>Bacteria</taxon>
        <taxon>Pseudomonadati</taxon>
        <taxon>Bacteroidota</taxon>
        <taxon>Flavobacteriia</taxon>
        <taxon>Flavobacteriales</taxon>
        <taxon>Weeksellaceae</taxon>
        <taxon>Chryseobacterium group</taxon>
        <taxon>Soonwooa</taxon>
    </lineage>
</organism>
<evidence type="ECO:0000256" key="1">
    <source>
        <dbReference type="SAM" id="Phobius"/>
    </source>
</evidence>
<feature type="transmembrane region" description="Helical" evidence="1">
    <location>
        <begin position="246"/>
        <end position="270"/>
    </location>
</feature>
<dbReference type="Proteomes" id="UP000191112">
    <property type="component" value="Unassembled WGS sequence"/>
</dbReference>
<proteinExistence type="predicted"/>
<keyword evidence="4" id="KW-1185">Reference proteome</keyword>
<evidence type="ECO:0000313" key="3">
    <source>
        <dbReference type="EMBL" id="SKB91328.1"/>
    </source>
</evidence>
<name>A0A1T5F5M5_9FLAO</name>
<evidence type="ECO:0000313" key="4">
    <source>
        <dbReference type="Proteomes" id="UP000191112"/>
    </source>
</evidence>
<protein>
    <submittedName>
        <fullName evidence="3">Uncharacterized protein</fullName>
    </submittedName>
</protein>
<evidence type="ECO:0000256" key="2">
    <source>
        <dbReference type="SAM" id="SignalP"/>
    </source>
</evidence>
<feature type="signal peptide" evidence="2">
    <location>
        <begin position="1"/>
        <end position="23"/>
    </location>
</feature>
<gene>
    <name evidence="3" type="ORF">SAMN05660477_01799</name>
</gene>
<reference evidence="3 4" key="1">
    <citation type="submission" date="2017-02" db="EMBL/GenBank/DDBJ databases">
        <authorList>
            <person name="Peterson S.W."/>
        </authorList>
    </citation>
    <scope>NUCLEOTIDE SEQUENCE [LARGE SCALE GENOMIC DNA]</scope>
    <source>
        <strain evidence="3 4">DSM 22323</strain>
    </source>
</reference>
<sequence>MTQSKFYFLIFFISHIFLSANMAKPTVDGTTTSTLFGSKDCTVIKEKIDLKLTKDHSDYIKSYLINYKITYKISSPKKEKLDLVFVGINMMNSENISVNGTTITASKIKKFPENFKDKDGDGLYELKFDQANTYYIPPDDAISFVANLEAGENEIIIEYNGYPEYNVFGILREFKIEYALYPSKFWKSFGPIEVNINMPNDTEIRSVNQGALQDLKNGNYQLKIDKIVLDDLEINFSTKLSILGKILLFIQPIGLTCISFLILAFLHFKWIKNTRKRRPKKFNYSVILGSLLVITLCFFVFIFGHDLILWVINEEHMKQGYILLAVFTYPIFLIIYLMIAWYFDATCKMKLNE</sequence>
<feature type="transmembrane region" description="Helical" evidence="1">
    <location>
        <begin position="322"/>
        <end position="343"/>
    </location>
</feature>
<keyword evidence="1" id="KW-1133">Transmembrane helix</keyword>
<keyword evidence="1" id="KW-0472">Membrane</keyword>
<accession>A0A1T5F5M5</accession>
<feature type="transmembrane region" description="Helical" evidence="1">
    <location>
        <begin position="282"/>
        <end position="302"/>
    </location>
</feature>